<evidence type="ECO:0000256" key="2">
    <source>
        <dbReference type="ARBA" id="ARBA00022475"/>
    </source>
</evidence>
<feature type="transmembrane region" description="Helical" evidence="6">
    <location>
        <begin position="95"/>
        <end position="114"/>
    </location>
</feature>
<evidence type="ECO:0000256" key="6">
    <source>
        <dbReference type="SAM" id="Phobius"/>
    </source>
</evidence>
<reference evidence="8" key="1">
    <citation type="submission" date="2022-03" db="EMBL/GenBank/DDBJ databases">
        <title>Fererhizobium litorale gen. nov., sp. nov., isolated from sandy sediments of the Sea of Japan seashore.</title>
        <authorList>
            <person name="Romanenko L."/>
            <person name="Kurilenko V."/>
            <person name="Otstavnykh N."/>
            <person name="Svetashev V."/>
            <person name="Tekutyeva L."/>
            <person name="Isaeva M."/>
            <person name="Mikhailov V."/>
        </authorList>
    </citation>
    <scope>NUCLEOTIDE SEQUENCE</scope>
    <source>
        <strain evidence="8">KMM 9576</strain>
    </source>
</reference>
<comment type="subcellular location">
    <subcellularLocation>
        <location evidence="1">Cell membrane</location>
        <topology evidence="1">Multi-pass membrane protein</topology>
    </subcellularLocation>
</comment>
<evidence type="ECO:0000256" key="4">
    <source>
        <dbReference type="ARBA" id="ARBA00022989"/>
    </source>
</evidence>
<dbReference type="InterPro" id="IPR016174">
    <property type="entry name" value="Di-haem_cyt_TM"/>
</dbReference>
<keyword evidence="2" id="KW-1003">Cell membrane</keyword>
<keyword evidence="5 6" id="KW-0472">Membrane</keyword>
<proteinExistence type="predicted"/>
<feature type="transmembrane region" description="Helical" evidence="6">
    <location>
        <begin position="42"/>
        <end position="62"/>
    </location>
</feature>
<gene>
    <name evidence="8" type="ORF">MRS75_07695</name>
</gene>
<evidence type="ECO:0000256" key="3">
    <source>
        <dbReference type="ARBA" id="ARBA00022692"/>
    </source>
</evidence>
<evidence type="ECO:0000256" key="1">
    <source>
        <dbReference type="ARBA" id="ARBA00004651"/>
    </source>
</evidence>
<sequence length="179" mass="19779">MPPSVTIWDPLVRIFHWSLVTSFAAAWMTADEFQDVHEVAGYTVASLLALRLVMGVAGSRYARFTQFVRSPGAVSAYAKSVVANRARRYLGHNPLGGIMVVILIIVLSATAFTGWLQTTGTYWGVEWIQELHEVLANCCLVLIAIHLAGVVFESIRHRENLVVAMVTGRKRRPEPGDCV</sequence>
<evidence type="ECO:0000256" key="5">
    <source>
        <dbReference type="ARBA" id="ARBA00023136"/>
    </source>
</evidence>
<dbReference type="AlphaFoldDB" id="A0AAE3U142"/>
<dbReference type="GO" id="GO:0022904">
    <property type="term" value="P:respiratory electron transport chain"/>
    <property type="evidence" value="ECO:0007669"/>
    <property type="project" value="InterPro"/>
</dbReference>
<name>A0AAE3U142_9HYPH</name>
<comment type="caution">
    <text evidence="8">The sequence shown here is derived from an EMBL/GenBank/DDBJ whole genome shotgun (WGS) entry which is preliminary data.</text>
</comment>
<dbReference type="InterPro" id="IPR011577">
    <property type="entry name" value="Cyt_b561_bac/Ni-Hgenase"/>
</dbReference>
<dbReference type="RefSeq" id="WP_311786013.1">
    <property type="nucleotide sequence ID" value="NZ_JALDYY010000003.1"/>
</dbReference>
<dbReference type="GO" id="GO:0005886">
    <property type="term" value="C:plasma membrane"/>
    <property type="evidence" value="ECO:0007669"/>
    <property type="project" value="UniProtKB-SubCell"/>
</dbReference>
<dbReference type="InterPro" id="IPR051542">
    <property type="entry name" value="Hydrogenase_cytochrome"/>
</dbReference>
<dbReference type="Gene3D" id="1.20.950.20">
    <property type="entry name" value="Transmembrane di-heme cytochromes, Chain C"/>
    <property type="match status" value="1"/>
</dbReference>
<feature type="transmembrane region" description="Helical" evidence="6">
    <location>
        <begin position="134"/>
        <end position="152"/>
    </location>
</feature>
<dbReference type="SUPFAM" id="SSF81342">
    <property type="entry name" value="Transmembrane di-heme cytochromes"/>
    <property type="match status" value="1"/>
</dbReference>
<keyword evidence="9" id="KW-1185">Reference proteome</keyword>
<feature type="domain" description="Cytochrome b561 bacterial/Ni-hydrogenase" evidence="7">
    <location>
        <begin position="8"/>
        <end position="168"/>
    </location>
</feature>
<evidence type="ECO:0000259" key="7">
    <source>
        <dbReference type="Pfam" id="PF01292"/>
    </source>
</evidence>
<dbReference type="PANTHER" id="PTHR30485">
    <property type="entry name" value="NI/FE-HYDROGENASE 1 B-TYPE CYTOCHROME SUBUNIT"/>
    <property type="match status" value="1"/>
</dbReference>
<protein>
    <submittedName>
        <fullName evidence="8">Cytochrome b/b6 domain-containing protein</fullName>
    </submittedName>
</protein>
<dbReference type="GO" id="GO:0009055">
    <property type="term" value="F:electron transfer activity"/>
    <property type="evidence" value="ECO:0007669"/>
    <property type="project" value="InterPro"/>
</dbReference>
<dbReference type="PANTHER" id="PTHR30485:SF2">
    <property type="entry name" value="BLL0597 PROTEIN"/>
    <property type="match status" value="1"/>
</dbReference>
<feature type="transmembrane region" description="Helical" evidence="6">
    <location>
        <begin position="12"/>
        <end position="30"/>
    </location>
</feature>
<dbReference type="Pfam" id="PF01292">
    <property type="entry name" value="Ni_hydr_CYTB"/>
    <property type="match status" value="1"/>
</dbReference>
<evidence type="ECO:0000313" key="8">
    <source>
        <dbReference type="EMBL" id="MDI7921971.1"/>
    </source>
</evidence>
<dbReference type="GO" id="GO:0020037">
    <property type="term" value="F:heme binding"/>
    <property type="evidence" value="ECO:0007669"/>
    <property type="project" value="TreeGrafter"/>
</dbReference>
<keyword evidence="3 6" id="KW-0812">Transmembrane</keyword>
<keyword evidence="4 6" id="KW-1133">Transmembrane helix</keyword>
<dbReference type="EMBL" id="JALDYZ010000003">
    <property type="protein sequence ID" value="MDI7921971.1"/>
    <property type="molecule type" value="Genomic_DNA"/>
</dbReference>
<dbReference type="Proteomes" id="UP001161580">
    <property type="component" value="Unassembled WGS sequence"/>
</dbReference>
<accession>A0AAE3U142</accession>
<organism evidence="8 9">
    <name type="scientific">Ferirhizobium litorale</name>
    <dbReference type="NCBI Taxonomy" id="2927786"/>
    <lineage>
        <taxon>Bacteria</taxon>
        <taxon>Pseudomonadati</taxon>
        <taxon>Pseudomonadota</taxon>
        <taxon>Alphaproteobacteria</taxon>
        <taxon>Hyphomicrobiales</taxon>
        <taxon>Rhizobiaceae</taxon>
        <taxon>Ferirhizobium</taxon>
    </lineage>
</organism>
<evidence type="ECO:0000313" key="9">
    <source>
        <dbReference type="Proteomes" id="UP001161580"/>
    </source>
</evidence>